<dbReference type="PROSITE" id="PS50931">
    <property type="entry name" value="HTH_LYSR"/>
    <property type="match status" value="1"/>
</dbReference>
<dbReference type="PRINTS" id="PR00039">
    <property type="entry name" value="HTHLYSR"/>
</dbReference>
<dbReference type="Pfam" id="PF03466">
    <property type="entry name" value="LysR_substrate"/>
    <property type="match status" value="1"/>
</dbReference>
<evidence type="ECO:0000256" key="1">
    <source>
        <dbReference type="ARBA" id="ARBA00009437"/>
    </source>
</evidence>
<dbReference type="FunFam" id="1.10.10.10:FF:000001">
    <property type="entry name" value="LysR family transcriptional regulator"/>
    <property type="match status" value="1"/>
</dbReference>
<sequence length="303" mass="32966">MSIRMLRTLIAVDEHKTFSAAAEAVHVTHAAVSQQMRALEDEWQITLFDRAKRTPALTPMGRAIVAKAREVVRAYDNIVPSVISADALQGDISLGAVPTTLTGLVPVAMSRLKHAFPELHVQVHPGLTTPLMSQIERGTLDVALVSRPPVIPPAFDYRHIADEPLQLLAAKGTTCDDPLELLASRPFIRFNRDAVVGQMIEGWLQGKGIRVQESMELDGLEAISSMVYANLGVSIVPSSCVPPHNPIPIERIPLGSDAPVRQLGLVYRRDSLRLRVLEEIETVLLDSAGTDMPGPERHQTGGA</sequence>
<gene>
    <name evidence="6" type="ORF">FDP25_12875</name>
</gene>
<dbReference type="EMBL" id="SZWE01000001">
    <property type="protein sequence ID" value="MRU16329.1"/>
    <property type="molecule type" value="Genomic_DNA"/>
</dbReference>
<reference evidence="6 7" key="1">
    <citation type="submission" date="2019-05" db="EMBL/GenBank/DDBJ databases">
        <title>Roseovarius bejariae sp. nov., a moderately halophylic bacterium isolated from a saline soil in Rambla Salada (Murcia).</title>
        <authorList>
            <person name="Castro D.J."/>
            <person name="Gomez-Altuve A."/>
            <person name="Reina J.C."/>
            <person name="Rodriguez M."/>
            <person name="Sampedro I."/>
            <person name="Llamas I."/>
            <person name="Martinez-Checa F."/>
        </authorList>
    </citation>
    <scope>NUCLEOTIDE SEQUENCE [LARGE SCALE GENOMIC DNA]</scope>
    <source>
        <strain evidence="6 7">A21</strain>
    </source>
</reference>
<evidence type="ECO:0000313" key="7">
    <source>
        <dbReference type="Proteomes" id="UP000564704"/>
    </source>
</evidence>
<organism evidence="6 7">
    <name type="scientific">Roseovarius bejariae</name>
    <dbReference type="NCBI Taxonomy" id="2576383"/>
    <lineage>
        <taxon>Bacteria</taxon>
        <taxon>Pseudomonadati</taxon>
        <taxon>Pseudomonadota</taxon>
        <taxon>Alphaproteobacteria</taxon>
        <taxon>Rhodobacterales</taxon>
        <taxon>Roseobacteraceae</taxon>
        <taxon>Roseovarius</taxon>
    </lineage>
</organism>
<dbReference type="InterPro" id="IPR036388">
    <property type="entry name" value="WH-like_DNA-bd_sf"/>
</dbReference>
<proteinExistence type="inferred from homology"/>
<evidence type="ECO:0000256" key="4">
    <source>
        <dbReference type="ARBA" id="ARBA00023163"/>
    </source>
</evidence>
<name>A0A844CW73_9RHOB</name>
<dbReference type="SUPFAM" id="SSF53850">
    <property type="entry name" value="Periplasmic binding protein-like II"/>
    <property type="match status" value="1"/>
</dbReference>
<dbReference type="RefSeq" id="WP_154152375.1">
    <property type="nucleotide sequence ID" value="NZ_SZWE01000001.1"/>
</dbReference>
<dbReference type="Gene3D" id="1.10.10.10">
    <property type="entry name" value="Winged helix-like DNA-binding domain superfamily/Winged helix DNA-binding domain"/>
    <property type="match status" value="1"/>
</dbReference>
<keyword evidence="4" id="KW-0804">Transcription</keyword>
<dbReference type="InterPro" id="IPR036390">
    <property type="entry name" value="WH_DNA-bd_sf"/>
</dbReference>
<evidence type="ECO:0000259" key="5">
    <source>
        <dbReference type="PROSITE" id="PS50931"/>
    </source>
</evidence>
<dbReference type="SUPFAM" id="SSF46785">
    <property type="entry name" value="Winged helix' DNA-binding domain"/>
    <property type="match status" value="1"/>
</dbReference>
<evidence type="ECO:0000256" key="2">
    <source>
        <dbReference type="ARBA" id="ARBA00023015"/>
    </source>
</evidence>
<dbReference type="Gene3D" id="3.40.190.10">
    <property type="entry name" value="Periplasmic binding protein-like II"/>
    <property type="match status" value="2"/>
</dbReference>
<comment type="similarity">
    <text evidence="1">Belongs to the LysR transcriptional regulatory family.</text>
</comment>
<dbReference type="PANTHER" id="PTHR30419">
    <property type="entry name" value="HTH-TYPE TRANSCRIPTIONAL REGULATOR YBHD"/>
    <property type="match status" value="1"/>
</dbReference>
<evidence type="ECO:0000256" key="3">
    <source>
        <dbReference type="ARBA" id="ARBA00023125"/>
    </source>
</evidence>
<dbReference type="InterPro" id="IPR005119">
    <property type="entry name" value="LysR_subst-bd"/>
</dbReference>
<dbReference type="GO" id="GO:0005829">
    <property type="term" value="C:cytosol"/>
    <property type="evidence" value="ECO:0007669"/>
    <property type="project" value="TreeGrafter"/>
</dbReference>
<dbReference type="Pfam" id="PF00126">
    <property type="entry name" value="HTH_1"/>
    <property type="match status" value="1"/>
</dbReference>
<protein>
    <submittedName>
        <fullName evidence="6">LysR family transcriptional regulator</fullName>
    </submittedName>
</protein>
<accession>A0A844CW73</accession>
<dbReference type="GO" id="GO:0003677">
    <property type="term" value="F:DNA binding"/>
    <property type="evidence" value="ECO:0007669"/>
    <property type="project" value="UniProtKB-KW"/>
</dbReference>
<keyword evidence="3" id="KW-0238">DNA-binding</keyword>
<comment type="caution">
    <text evidence="6">The sequence shown here is derived from an EMBL/GenBank/DDBJ whole genome shotgun (WGS) entry which is preliminary data.</text>
</comment>
<keyword evidence="2" id="KW-0805">Transcription regulation</keyword>
<dbReference type="OrthoDB" id="9811588at2"/>
<evidence type="ECO:0000313" key="6">
    <source>
        <dbReference type="EMBL" id="MRU16329.1"/>
    </source>
</evidence>
<dbReference type="InterPro" id="IPR000847">
    <property type="entry name" value="LysR_HTH_N"/>
</dbReference>
<dbReference type="AlphaFoldDB" id="A0A844CW73"/>
<dbReference type="GO" id="GO:0003700">
    <property type="term" value="F:DNA-binding transcription factor activity"/>
    <property type="evidence" value="ECO:0007669"/>
    <property type="project" value="InterPro"/>
</dbReference>
<feature type="domain" description="HTH lysR-type" evidence="5">
    <location>
        <begin position="1"/>
        <end position="58"/>
    </location>
</feature>
<dbReference type="Proteomes" id="UP000564704">
    <property type="component" value="Unassembled WGS sequence"/>
</dbReference>
<keyword evidence="7" id="KW-1185">Reference proteome</keyword>
<dbReference type="InterPro" id="IPR050950">
    <property type="entry name" value="HTH-type_LysR_regulators"/>
</dbReference>